<dbReference type="Proteomes" id="UP001549320">
    <property type="component" value="Unassembled WGS sequence"/>
</dbReference>
<accession>A0ABV2Q8Z8</accession>
<dbReference type="RefSeq" id="WP_354443106.1">
    <property type="nucleotide sequence ID" value="NZ_JBEPSH010000004.1"/>
</dbReference>
<organism evidence="1 2">
    <name type="scientific">Ottowia thiooxydans</name>
    <dbReference type="NCBI Taxonomy" id="219182"/>
    <lineage>
        <taxon>Bacteria</taxon>
        <taxon>Pseudomonadati</taxon>
        <taxon>Pseudomonadota</taxon>
        <taxon>Betaproteobacteria</taxon>
        <taxon>Burkholderiales</taxon>
        <taxon>Comamonadaceae</taxon>
        <taxon>Ottowia</taxon>
    </lineage>
</organism>
<name>A0ABV2Q8Z8_9BURK</name>
<reference evidence="1 2" key="1">
    <citation type="submission" date="2024-06" db="EMBL/GenBank/DDBJ databases">
        <title>Sorghum-associated microbial communities from plants grown in Nebraska, USA.</title>
        <authorList>
            <person name="Schachtman D."/>
        </authorList>
    </citation>
    <scope>NUCLEOTIDE SEQUENCE [LARGE SCALE GENOMIC DNA]</scope>
    <source>
        <strain evidence="1 2">2709</strain>
    </source>
</reference>
<keyword evidence="2" id="KW-1185">Reference proteome</keyword>
<sequence>MVKRILSVIGVAVGLSAALYLFYPADGKLKNLAEESSEEGRTVDPRSTPATKTVQGMDSKISMLGGRQDIKDYLSGYSKSADKDEKLEWMNRLSVAIASMKSGGLKDYSLRELWSLATQETDDDVKAYTVMNYSRLGDPLVAIDLLKSSFKTGVIDSDVYYSELVRIYFGSDVDEKIRIPLMIEIESSQSAYASEVMFSIIPMSDLSKFTSDESEKIAFYLESRKPKFPVIFSDLGYSSTLIYNNWLYSVAAVNTGNNESTAVGQYLVSRFKDGFADPREALSMLMSDQFRAEVTPKDFIESKKIFLKEAERYANAYPNNRIVQILGMSSSATN</sequence>
<protein>
    <submittedName>
        <fullName evidence="1">Uncharacterized protein</fullName>
    </submittedName>
</protein>
<proteinExistence type="predicted"/>
<comment type="caution">
    <text evidence="1">The sequence shown here is derived from an EMBL/GenBank/DDBJ whole genome shotgun (WGS) entry which is preliminary data.</text>
</comment>
<gene>
    <name evidence="1" type="ORF">ABIE13_002159</name>
</gene>
<evidence type="ECO:0000313" key="1">
    <source>
        <dbReference type="EMBL" id="MET4577048.1"/>
    </source>
</evidence>
<evidence type="ECO:0000313" key="2">
    <source>
        <dbReference type="Proteomes" id="UP001549320"/>
    </source>
</evidence>
<dbReference type="EMBL" id="JBEPSH010000004">
    <property type="protein sequence ID" value="MET4577048.1"/>
    <property type="molecule type" value="Genomic_DNA"/>
</dbReference>